<dbReference type="PANTHER" id="PTHR30055">
    <property type="entry name" value="HTH-TYPE TRANSCRIPTIONAL REGULATOR RUTR"/>
    <property type="match status" value="1"/>
</dbReference>
<organism evidence="7 8">
    <name type="scientific">Streptomyces atroolivaceus</name>
    <dbReference type="NCBI Taxonomy" id="66869"/>
    <lineage>
        <taxon>Bacteria</taxon>
        <taxon>Bacillati</taxon>
        <taxon>Actinomycetota</taxon>
        <taxon>Actinomycetes</taxon>
        <taxon>Kitasatosporales</taxon>
        <taxon>Streptomycetaceae</taxon>
        <taxon>Streptomyces</taxon>
    </lineage>
</organism>
<gene>
    <name evidence="7" type="ORF">ACFPL4_14345</name>
</gene>
<evidence type="ECO:0000256" key="2">
    <source>
        <dbReference type="ARBA" id="ARBA00023125"/>
    </source>
</evidence>
<dbReference type="SUPFAM" id="SSF48498">
    <property type="entry name" value="Tetracyclin repressor-like, C-terminal domain"/>
    <property type="match status" value="1"/>
</dbReference>
<dbReference type="RefSeq" id="WP_033302597.1">
    <property type="nucleotide sequence ID" value="NZ_JBFAGR010000005.1"/>
</dbReference>
<dbReference type="InterPro" id="IPR011075">
    <property type="entry name" value="TetR_C"/>
</dbReference>
<comment type="caution">
    <text evidence="7">The sequence shown here is derived from an EMBL/GenBank/DDBJ whole genome shotgun (WGS) entry which is preliminary data.</text>
</comment>
<evidence type="ECO:0000313" key="7">
    <source>
        <dbReference type="EMBL" id="MFC4979530.1"/>
    </source>
</evidence>
<evidence type="ECO:0000256" key="1">
    <source>
        <dbReference type="ARBA" id="ARBA00023015"/>
    </source>
</evidence>
<dbReference type="Gene3D" id="1.10.10.60">
    <property type="entry name" value="Homeodomain-like"/>
    <property type="match status" value="1"/>
</dbReference>
<evidence type="ECO:0000256" key="3">
    <source>
        <dbReference type="ARBA" id="ARBA00023163"/>
    </source>
</evidence>
<dbReference type="Pfam" id="PF16859">
    <property type="entry name" value="TetR_C_11"/>
    <property type="match status" value="1"/>
</dbReference>
<feature type="DNA-binding region" description="H-T-H motif" evidence="4">
    <location>
        <begin position="44"/>
        <end position="63"/>
    </location>
</feature>
<feature type="compositionally biased region" description="Polar residues" evidence="5">
    <location>
        <begin position="1"/>
        <end position="14"/>
    </location>
</feature>
<dbReference type="InterPro" id="IPR036271">
    <property type="entry name" value="Tet_transcr_reg_TetR-rel_C_sf"/>
</dbReference>
<dbReference type="SUPFAM" id="SSF46689">
    <property type="entry name" value="Homeodomain-like"/>
    <property type="match status" value="1"/>
</dbReference>
<feature type="region of interest" description="Disordered" evidence="5">
    <location>
        <begin position="1"/>
        <end position="22"/>
    </location>
</feature>
<evidence type="ECO:0000256" key="5">
    <source>
        <dbReference type="SAM" id="MobiDB-lite"/>
    </source>
</evidence>
<dbReference type="Gene3D" id="1.10.357.10">
    <property type="entry name" value="Tetracycline Repressor, domain 2"/>
    <property type="match status" value="1"/>
</dbReference>
<dbReference type="InterPro" id="IPR009057">
    <property type="entry name" value="Homeodomain-like_sf"/>
</dbReference>
<keyword evidence="8" id="KW-1185">Reference proteome</keyword>
<dbReference type="PROSITE" id="PS50977">
    <property type="entry name" value="HTH_TETR_2"/>
    <property type="match status" value="1"/>
</dbReference>
<evidence type="ECO:0000259" key="6">
    <source>
        <dbReference type="PROSITE" id="PS50977"/>
    </source>
</evidence>
<protein>
    <submittedName>
        <fullName evidence="7">TetR/AcrR family transcriptional regulator</fullName>
    </submittedName>
</protein>
<keyword evidence="1" id="KW-0805">Transcription regulation</keyword>
<dbReference type="Pfam" id="PF00440">
    <property type="entry name" value="TetR_N"/>
    <property type="match status" value="1"/>
</dbReference>
<keyword evidence="3" id="KW-0804">Transcription</keyword>
<dbReference type="PANTHER" id="PTHR30055:SF149">
    <property type="entry name" value="TETR-FAMILY TRANSCRIPTIONAL REGULATOR"/>
    <property type="match status" value="1"/>
</dbReference>
<dbReference type="InterPro" id="IPR001647">
    <property type="entry name" value="HTH_TetR"/>
</dbReference>
<keyword evidence="2 4" id="KW-0238">DNA-binding</keyword>
<feature type="domain" description="HTH tetR-type" evidence="6">
    <location>
        <begin position="21"/>
        <end position="81"/>
    </location>
</feature>
<name>A0ABV9VBG1_STRAZ</name>
<accession>A0ABV9VBG1</accession>
<dbReference type="GeneID" id="31234958"/>
<dbReference type="EMBL" id="JBHSJE010000003">
    <property type="protein sequence ID" value="MFC4979530.1"/>
    <property type="molecule type" value="Genomic_DNA"/>
</dbReference>
<proteinExistence type="predicted"/>
<dbReference type="InterPro" id="IPR050109">
    <property type="entry name" value="HTH-type_TetR-like_transc_reg"/>
</dbReference>
<evidence type="ECO:0000313" key="8">
    <source>
        <dbReference type="Proteomes" id="UP001595908"/>
    </source>
</evidence>
<sequence length="214" mass="23032">MPSPGSAQESAPTSRRSKITPERAQELYTAVLDLLRESGYDSLTMEGVASRTRCGKSTLYRQWGTKPELVVAALHGTRRTLFSDIDTGSLSGDLHEVARVVDAASGQDTALMHALSHAALQNPDLLCAMRSTLIEPAIAAFDAMVGRAVRRGEIDADNPAAEYVAAQMLGIMRARPLLEGRYTDHTFLTRFIECAVLPALGLPTPPPASRRSGT</sequence>
<dbReference type="Proteomes" id="UP001595908">
    <property type="component" value="Unassembled WGS sequence"/>
</dbReference>
<evidence type="ECO:0000256" key="4">
    <source>
        <dbReference type="PROSITE-ProRule" id="PRU00335"/>
    </source>
</evidence>
<reference evidence="8" key="1">
    <citation type="journal article" date="2019" name="Int. J. Syst. Evol. Microbiol.">
        <title>The Global Catalogue of Microorganisms (GCM) 10K type strain sequencing project: providing services to taxonomists for standard genome sequencing and annotation.</title>
        <authorList>
            <consortium name="The Broad Institute Genomics Platform"/>
            <consortium name="The Broad Institute Genome Sequencing Center for Infectious Disease"/>
            <person name="Wu L."/>
            <person name="Ma J."/>
        </authorList>
    </citation>
    <scope>NUCLEOTIDE SEQUENCE [LARGE SCALE GENOMIC DNA]</scope>
    <source>
        <strain evidence="8">ICMP 257</strain>
    </source>
</reference>